<dbReference type="InterPro" id="IPR029055">
    <property type="entry name" value="Ntn_hydrolases_N"/>
</dbReference>
<dbReference type="EC" id="3.5.1.97" evidence="8"/>
<reference evidence="8 9" key="1">
    <citation type="submission" date="2016-10" db="EMBL/GenBank/DDBJ databases">
        <title>Genome Sequence of Pseudomonas putida GM4FR.</title>
        <authorList>
            <person name="Poehlein A."/>
            <person name="Wemheuer F."/>
            <person name="Hollensteiner J."/>
            <person name="Wemheuer B."/>
        </authorList>
    </citation>
    <scope>NUCLEOTIDE SEQUENCE [LARGE SCALE GENOMIC DNA]</scope>
    <source>
        <strain evidence="8 9">GM4FR</strain>
    </source>
</reference>
<protein>
    <submittedName>
        <fullName evidence="8">Acyl-homoserine lactone acylase PvdQ</fullName>
        <ecNumber evidence="8">3.5.1.97</ecNumber>
    </submittedName>
</protein>
<evidence type="ECO:0000256" key="3">
    <source>
        <dbReference type="ARBA" id="ARBA00022729"/>
    </source>
</evidence>
<organism evidence="8 9">
    <name type="scientific">Pseudomonas putida</name>
    <name type="common">Arthrobacter siderocapsulatus</name>
    <dbReference type="NCBI Taxonomy" id="303"/>
    <lineage>
        <taxon>Bacteria</taxon>
        <taxon>Pseudomonadati</taxon>
        <taxon>Pseudomonadota</taxon>
        <taxon>Gammaproteobacteria</taxon>
        <taxon>Pseudomonadales</taxon>
        <taxon>Pseudomonadaceae</taxon>
        <taxon>Pseudomonas</taxon>
    </lineage>
</organism>
<sequence>MIAIASPSRLCLAVLLAGLGLCAQARDNPAQVSAEIRRTTFGVPHILARDDRGLGYGIGYAYGQDNLCLLANEVVTVNGQRSRWFGPEQRTLEQRKNLASDLFFSWLNTPQAVSAFWQAQPAPIQALLEGYAQGFNRALAERRQQGLPAECQQAGWLRPITAFDLLKLTRRLLVEGGVGQFAEALAGATPPNALAQLDPNDFRIALENQQRFALERGSNAVALGSERSATGRGMLLANPHFPWSGGMRFYQMHLTIPGQLDVMGAALPGLPLVNIGFNRHLAWTHTVDASKHFTLHRLQLDPKDPTRYLIDGQSVPMDRQQLKVTVKGEDGQLREVGRELFSTRFGPVVQWPRRLDWTSSVAFSVQDANLGNTRVLQQWHALNQAGSLSELQASVQRLQGIPWVNTLATDAGGQALYLNQSVVPYVDADLLGRCSDPKAGLEMIVLDGSRSACDWKVDARAAQPGIFPAEMQPHLSRGDFVQHANDTAWLVNPAQPLTGFSPLISRDGIPLGPRARFALSRLERPGKLGADDLKRMVMDDQVYLAEVLLPDLLKWCSGVGDDPSLKGVCAALGKWDGRANLDSGLGLVHFQIIMQVLQEKGGFWRVAFNPADPQHTPRGLAWERAAVAQMLREAALASAARVAGADPATQWGQIQQAADGTPIHGGPANLGVYNAIQSVDGAPGKRRVVSGTSYLQLVTFDDKGPKAEGLLVFSQSSEAASPHGSDQTRAFSAKHWQPTPFTEAQIKADPQYRSQVISEPLPVEAAVSR</sequence>
<evidence type="ECO:0000256" key="6">
    <source>
        <dbReference type="ARBA" id="ARBA00023145"/>
    </source>
</evidence>
<dbReference type="GO" id="GO:0017000">
    <property type="term" value="P:antibiotic biosynthetic process"/>
    <property type="evidence" value="ECO:0007669"/>
    <property type="project" value="InterPro"/>
</dbReference>
<dbReference type="InterPro" id="IPR023343">
    <property type="entry name" value="Penicillin_amidase_dom1"/>
</dbReference>
<dbReference type="OrthoDB" id="9760084at2"/>
<dbReference type="InterPro" id="IPR043146">
    <property type="entry name" value="Penicillin_amidase_N_B-knob"/>
</dbReference>
<name>A0A1Q9R5R7_PSEPU</name>
<comment type="similarity">
    <text evidence="2">Belongs to the peptidase S45 family.</text>
</comment>
<dbReference type="Gene3D" id="1.10.439.10">
    <property type="entry name" value="Penicillin Amidohydrolase, domain 1"/>
    <property type="match status" value="1"/>
</dbReference>
<dbReference type="AlphaFoldDB" id="A0A1Q9R5R7"/>
<keyword evidence="3 7" id="KW-0732">Signal</keyword>
<evidence type="ECO:0000313" key="8">
    <source>
        <dbReference type="EMBL" id="OLS62747.1"/>
    </source>
</evidence>
<dbReference type="Pfam" id="PF01804">
    <property type="entry name" value="Penicil_amidase"/>
    <property type="match status" value="1"/>
</dbReference>
<proteinExistence type="inferred from homology"/>
<evidence type="ECO:0000256" key="1">
    <source>
        <dbReference type="ARBA" id="ARBA00004418"/>
    </source>
</evidence>
<evidence type="ECO:0000256" key="2">
    <source>
        <dbReference type="ARBA" id="ARBA00006586"/>
    </source>
</evidence>
<evidence type="ECO:0000313" key="9">
    <source>
        <dbReference type="Proteomes" id="UP000186736"/>
    </source>
</evidence>
<dbReference type="GO" id="GO:0042597">
    <property type="term" value="C:periplasmic space"/>
    <property type="evidence" value="ECO:0007669"/>
    <property type="project" value="UniProtKB-SubCell"/>
</dbReference>
<accession>A0A1Q9R5R7</accession>
<dbReference type="Proteomes" id="UP000186736">
    <property type="component" value="Unassembled WGS sequence"/>
</dbReference>
<keyword evidence="6" id="KW-0865">Zymogen</keyword>
<dbReference type="Gene3D" id="1.10.1400.10">
    <property type="match status" value="1"/>
</dbReference>
<feature type="chain" id="PRO_5010334323" evidence="7">
    <location>
        <begin position="26"/>
        <end position="769"/>
    </location>
</feature>
<dbReference type="SUPFAM" id="SSF56235">
    <property type="entry name" value="N-terminal nucleophile aminohydrolases (Ntn hydrolases)"/>
    <property type="match status" value="1"/>
</dbReference>
<comment type="subcellular location">
    <subcellularLocation>
        <location evidence="1">Periplasm</location>
    </subcellularLocation>
</comment>
<keyword evidence="5 8" id="KW-0378">Hydrolase</keyword>
<dbReference type="Gene3D" id="2.30.120.10">
    <property type="match status" value="1"/>
</dbReference>
<dbReference type="Gene3D" id="3.60.20.10">
    <property type="entry name" value="Glutamine Phosphoribosylpyrophosphate, subunit 1, domain 1"/>
    <property type="match status" value="1"/>
</dbReference>
<dbReference type="InterPro" id="IPR043147">
    <property type="entry name" value="Penicillin_amidase_A-knob"/>
</dbReference>
<keyword evidence="4" id="KW-0574">Periplasm</keyword>
<dbReference type="InterPro" id="IPR002692">
    <property type="entry name" value="S45"/>
</dbReference>
<dbReference type="PANTHER" id="PTHR34218">
    <property type="entry name" value="PEPTIDASE S45 PENICILLIN AMIDASE"/>
    <property type="match status" value="1"/>
</dbReference>
<evidence type="ECO:0000256" key="7">
    <source>
        <dbReference type="SAM" id="SignalP"/>
    </source>
</evidence>
<evidence type="ECO:0000256" key="5">
    <source>
        <dbReference type="ARBA" id="ARBA00022801"/>
    </source>
</evidence>
<gene>
    <name evidence="8" type="primary">pvdQ</name>
    <name evidence="8" type="ORF">PSEMO_23080</name>
</gene>
<dbReference type="PANTHER" id="PTHR34218:SF3">
    <property type="entry name" value="ACYL-HOMOSERINE LACTONE ACYLASE PVDQ"/>
    <property type="match status" value="1"/>
</dbReference>
<comment type="caution">
    <text evidence="8">The sequence shown here is derived from an EMBL/GenBank/DDBJ whole genome shotgun (WGS) entry which is preliminary data.</text>
</comment>
<evidence type="ECO:0000256" key="4">
    <source>
        <dbReference type="ARBA" id="ARBA00022764"/>
    </source>
</evidence>
<dbReference type="CDD" id="cd01936">
    <property type="entry name" value="Ntn_CA"/>
    <property type="match status" value="1"/>
</dbReference>
<dbReference type="RefSeq" id="WP_075803240.1">
    <property type="nucleotide sequence ID" value="NZ_MKZO01000018.1"/>
</dbReference>
<dbReference type="GO" id="GO:0016811">
    <property type="term" value="F:hydrolase activity, acting on carbon-nitrogen (but not peptide) bonds, in linear amides"/>
    <property type="evidence" value="ECO:0007669"/>
    <property type="project" value="InterPro"/>
</dbReference>
<dbReference type="EMBL" id="MKZO01000018">
    <property type="protein sequence ID" value="OLS62747.1"/>
    <property type="molecule type" value="Genomic_DNA"/>
</dbReference>
<feature type="signal peptide" evidence="7">
    <location>
        <begin position="1"/>
        <end position="25"/>
    </location>
</feature>